<dbReference type="GeneID" id="17318667"/>
<dbReference type="RefSeq" id="XP_005710945.1">
    <property type="nucleotide sequence ID" value="XM_005710888.1"/>
</dbReference>
<gene>
    <name evidence="1" type="ORF">CHC_T00007293001</name>
</gene>
<dbReference type="KEGG" id="ccp:CHC_T00007293001"/>
<proteinExistence type="predicted"/>
<name>R7QT08_CHOCR</name>
<accession>R7QT08</accession>
<dbReference type="Gramene" id="CDF40651">
    <property type="protein sequence ID" value="CDF40651"/>
    <property type="gene ID" value="CHC_T00007293001"/>
</dbReference>
<sequence>MWQGSRVHIRNSSAIHHFGQKRLLRHAEKGGNRFCGSRRIGARLSWSVYTHFRTLGYAFMVLAKRNEIQQSNRNSITNVRADRACLQFWSSS</sequence>
<evidence type="ECO:0000313" key="1">
    <source>
        <dbReference type="EMBL" id="CDF40651.1"/>
    </source>
</evidence>
<reference evidence="2" key="1">
    <citation type="journal article" date="2013" name="Proc. Natl. Acad. Sci. U.S.A.">
        <title>Genome structure and metabolic features in the red seaweed Chondrus crispus shed light on evolution of the Archaeplastida.</title>
        <authorList>
            <person name="Collen J."/>
            <person name="Porcel B."/>
            <person name="Carre W."/>
            <person name="Ball S.G."/>
            <person name="Chaparro C."/>
            <person name="Tonon T."/>
            <person name="Barbeyron T."/>
            <person name="Michel G."/>
            <person name="Noel B."/>
            <person name="Valentin K."/>
            <person name="Elias M."/>
            <person name="Artiguenave F."/>
            <person name="Arun A."/>
            <person name="Aury J.M."/>
            <person name="Barbosa-Neto J.F."/>
            <person name="Bothwell J.H."/>
            <person name="Bouget F.Y."/>
            <person name="Brillet L."/>
            <person name="Cabello-Hurtado F."/>
            <person name="Capella-Gutierrez S."/>
            <person name="Charrier B."/>
            <person name="Cladiere L."/>
            <person name="Cock J.M."/>
            <person name="Coelho S.M."/>
            <person name="Colleoni C."/>
            <person name="Czjzek M."/>
            <person name="Da Silva C."/>
            <person name="Delage L."/>
            <person name="Denoeud F."/>
            <person name="Deschamps P."/>
            <person name="Dittami S.M."/>
            <person name="Gabaldon T."/>
            <person name="Gachon C.M."/>
            <person name="Groisillier A."/>
            <person name="Herve C."/>
            <person name="Jabbari K."/>
            <person name="Katinka M."/>
            <person name="Kloareg B."/>
            <person name="Kowalczyk N."/>
            <person name="Labadie K."/>
            <person name="Leblanc C."/>
            <person name="Lopez P.J."/>
            <person name="McLachlan D.H."/>
            <person name="Meslet-Cladiere L."/>
            <person name="Moustafa A."/>
            <person name="Nehr Z."/>
            <person name="Nyvall Collen P."/>
            <person name="Panaud O."/>
            <person name="Partensky F."/>
            <person name="Poulain J."/>
            <person name="Rensing S.A."/>
            <person name="Rousvoal S."/>
            <person name="Samson G."/>
            <person name="Symeonidi A."/>
            <person name="Weissenbach J."/>
            <person name="Zambounis A."/>
            <person name="Wincker P."/>
            <person name="Boyen C."/>
        </authorList>
    </citation>
    <scope>NUCLEOTIDE SEQUENCE [LARGE SCALE GENOMIC DNA]</scope>
    <source>
        <strain evidence="2">cv. Stackhouse</strain>
    </source>
</reference>
<keyword evidence="2" id="KW-1185">Reference proteome</keyword>
<evidence type="ECO:0000313" key="2">
    <source>
        <dbReference type="Proteomes" id="UP000012073"/>
    </source>
</evidence>
<dbReference type="Proteomes" id="UP000012073">
    <property type="component" value="Unassembled WGS sequence"/>
</dbReference>
<dbReference type="EMBL" id="HG002219">
    <property type="protein sequence ID" value="CDF40651.1"/>
    <property type="molecule type" value="Genomic_DNA"/>
</dbReference>
<protein>
    <submittedName>
        <fullName evidence="1">Uncharacterized protein</fullName>
    </submittedName>
</protein>
<organism evidence="1 2">
    <name type="scientific">Chondrus crispus</name>
    <name type="common">Carrageen Irish moss</name>
    <name type="synonym">Polymorpha crispa</name>
    <dbReference type="NCBI Taxonomy" id="2769"/>
    <lineage>
        <taxon>Eukaryota</taxon>
        <taxon>Rhodophyta</taxon>
        <taxon>Florideophyceae</taxon>
        <taxon>Rhodymeniophycidae</taxon>
        <taxon>Gigartinales</taxon>
        <taxon>Gigartinaceae</taxon>
        <taxon>Chondrus</taxon>
    </lineage>
</organism>
<dbReference type="AlphaFoldDB" id="R7QT08"/>